<evidence type="ECO:0000313" key="3">
    <source>
        <dbReference type="Proteomes" id="UP001164305"/>
    </source>
</evidence>
<evidence type="ECO:0000313" key="2">
    <source>
        <dbReference type="EMBL" id="UYG17702.1"/>
    </source>
</evidence>
<dbReference type="Gene3D" id="1.10.287.1060">
    <property type="entry name" value="ESAT-6-like"/>
    <property type="match status" value="1"/>
</dbReference>
<dbReference type="RefSeq" id="WP_263594910.1">
    <property type="nucleotide sequence ID" value="NZ_CP107020.1"/>
</dbReference>
<dbReference type="EMBL" id="CP107020">
    <property type="protein sequence ID" value="UYG17702.1"/>
    <property type="molecule type" value="Genomic_DNA"/>
</dbReference>
<evidence type="ECO:0000256" key="1">
    <source>
        <dbReference type="SAM" id="MobiDB-lite"/>
    </source>
</evidence>
<protein>
    <submittedName>
        <fullName evidence="2">WXG100 family type VII secretion target</fullName>
    </submittedName>
</protein>
<gene>
    <name evidence="2" type="ORF">BRM3_04580</name>
</gene>
<sequence length="360" mass="36727">MAGGFWGADPEALRAHASLLRDRASSLAQLRERLEPAVLDESIWVGPDADTFRSTWTSRTAPAVADVVAKLGGDGTTLDHEAEEQDTASQGGGQGAPGEGSPGDGSTPGGVWDIIPGGIEAYNKLQGLFSKSKKAWDLISDVRTWGRFLGGAGDVFEFAAGTWRYGQEITSKVLSTGKEYSGLASRLLGKLGLPTGFGPKNFFGWIDSGVGKIAEKVPFLTKAAPWLGKALPGIDIAFGGYQMIDSIGKGDTFHAITGGAQTLGGSLMLAGGLMSTTGVGAIVGGPLAAAGAVITAGAALADVGKMVYDNWDSISETAGQVWDATTSAVGNAADAVGDFASDAGEAIGDGLSNAWHSVFG</sequence>
<feature type="compositionally biased region" description="Gly residues" evidence="1">
    <location>
        <begin position="90"/>
        <end position="108"/>
    </location>
</feature>
<feature type="region of interest" description="Disordered" evidence="1">
    <location>
        <begin position="74"/>
        <end position="110"/>
    </location>
</feature>
<organism evidence="2 3">
    <name type="scientific">Brachybacterium huguangmaarense</name>
    <dbReference type="NCBI Taxonomy" id="1652028"/>
    <lineage>
        <taxon>Bacteria</taxon>
        <taxon>Bacillati</taxon>
        <taxon>Actinomycetota</taxon>
        <taxon>Actinomycetes</taxon>
        <taxon>Micrococcales</taxon>
        <taxon>Dermabacteraceae</taxon>
        <taxon>Brachybacterium</taxon>
    </lineage>
</organism>
<accession>A0ABY6G3K5</accession>
<keyword evidence="3" id="KW-1185">Reference proteome</keyword>
<dbReference type="Proteomes" id="UP001164305">
    <property type="component" value="Chromosome"/>
</dbReference>
<proteinExistence type="predicted"/>
<name>A0ABY6G3K5_9MICO</name>
<reference evidence="2" key="1">
    <citation type="submission" date="2022-10" db="EMBL/GenBank/DDBJ databases">
        <title>Whole-Genome Sequencing of Brachybacterium huguangmaarense BRM-3, Isolated from Betula schmidtii.</title>
        <authorList>
            <person name="Haam D."/>
        </authorList>
    </citation>
    <scope>NUCLEOTIDE SEQUENCE</scope>
    <source>
        <strain evidence="2">BRM-3</strain>
    </source>
</reference>